<name>A0ACC2KA01_PERAE</name>
<reference evidence="1 2" key="1">
    <citation type="journal article" date="2022" name="Hortic Res">
        <title>A haplotype resolved chromosomal level avocado genome allows analysis of novel avocado genes.</title>
        <authorList>
            <person name="Nath O."/>
            <person name="Fletcher S.J."/>
            <person name="Hayward A."/>
            <person name="Shaw L.M."/>
            <person name="Masouleh A.K."/>
            <person name="Furtado A."/>
            <person name="Henry R.J."/>
            <person name="Mitter N."/>
        </authorList>
    </citation>
    <scope>NUCLEOTIDE SEQUENCE [LARGE SCALE GENOMIC DNA]</scope>
    <source>
        <strain evidence="2">cv. Hass</strain>
    </source>
</reference>
<keyword evidence="2" id="KW-1185">Reference proteome</keyword>
<proteinExistence type="predicted"/>
<organism evidence="1 2">
    <name type="scientific">Persea americana</name>
    <name type="common">Avocado</name>
    <dbReference type="NCBI Taxonomy" id="3435"/>
    <lineage>
        <taxon>Eukaryota</taxon>
        <taxon>Viridiplantae</taxon>
        <taxon>Streptophyta</taxon>
        <taxon>Embryophyta</taxon>
        <taxon>Tracheophyta</taxon>
        <taxon>Spermatophyta</taxon>
        <taxon>Magnoliopsida</taxon>
        <taxon>Magnoliidae</taxon>
        <taxon>Laurales</taxon>
        <taxon>Lauraceae</taxon>
        <taxon>Persea</taxon>
    </lineage>
</organism>
<accession>A0ACC2KA01</accession>
<protein>
    <submittedName>
        <fullName evidence="1">Uncharacterized protein</fullName>
    </submittedName>
</protein>
<dbReference type="EMBL" id="CM056812">
    <property type="protein sequence ID" value="KAJ8617789.1"/>
    <property type="molecule type" value="Genomic_DNA"/>
</dbReference>
<dbReference type="Proteomes" id="UP001234297">
    <property type="component" value="Chromosome 4"/>
</dbReference>
<gene>
    <name evidence="1" type="ORF">MRB53_013975</name>
</gene>
<sequence>MLDENRRPDGLDLEQGNLLERQQAATCQRWWRKSNALKRWSRERRARSRGGHLLERQPPAMRQRWWSRNRMNPKQYFNGEREL</sequence>
<evidence type="ECO:0000313" key="2">
    <source>
        <dbReference type="Proteomes" id="UP001234297"/>
    </source>
</evidence>
<comment type="caution">
    <text evidence="1">The sequence shown here is derived from an EMBL/GenBank/DDBJ whole genome shotgun (WGS) entry which is preliminary data.</text>
</comment>
<evidence type="ECO:0000313" key="1">
    <source>
        <dbReference type="EMBL" id="KAJ8617789.1"/>
    </source>
</evidence>